<evidence type="ECO:0000313" key="1">
    <source>
        <dbReference type="EMBL" id="OAT30597.1"/>
    </source>
</evidence>
<gene>
    <name evidence="1" type="ORF">M976_00981</name>
</gene>
<sequence>MLLLATIVPPAMPSEAKHQEYTAYWLWSGVSSQPALQNAQVVYLHQGEIVSRQNRAKFIKLGVPRSPLAFPSVWVTVRTTTLDVPDDILNSVLDLPGKWAAAGNHVVGLQIDFDAGTYRLQDYQKFLLRVRHKLDKRFALGVTGLLDWAKTGSIQQLNALPIDELVIQTYQGKTTVKEYQRYLPALLKLRVPFKIGLVQNGEWDKSWQTRLATSSFYRGEVVFLLNSGG</sequence>
<dbReference type="Pfam" id="PF11340">
    <property type="entry name" value="DUF3142"/>
    <property type="match status" value="1"/>
</dbReference>
<accession>A0ABX2WCV9</accession>
<dbReference type="Proteomes" id="UP000078407">
    <property type="component" value="Unassembled WGS sequence"/>
</dbReference>
<proteinExistence type="predicted"/>
<comment type="caution">
    <text evidence="1">The sequence shown here is derived from an EMBL/GenBank/DDBJ whole genome shotgun (WGS) entry which is preliminary data.</text>
</comment>
<dbReference type="InterPro" id="IPR021488">
    <property type="entry name" value="DUF3142"/>
</dbReference>
<keyword evidence="2" id="KW-1185">Reference proteome</keyword>
<evidence type="ECO:0000313" key="2">
    <source>
        <dbReference type="Proteomes" id="UP000078407"/>
    </source>
</evidence>
<organism evidence="1 2">
    <name type="scientific">Buttiauxella ferragutiae ATCC 51602</name>
    <dbReference type="NCBI Taxonomy" id="1354252"/>
    <lineage>
        <taxon>Bacteria</taxon>
        <taxon>Pseudomonadati</taxon>
        <taxon>Pseudomonadota</taxon>
        <taxon>Gammaproteobacteria</taxon>
        <taxon>Enterobacterales</taxon>
        <taxon>Enterobacteriaceae</taxon>
        <taxon>Buttiauxella</taxon>
    </lineage>
</organism>
<reference evidence="1 2" key="1">
    <citation type="submission" date="2016-04" db="EMBL/GenBank/DDBJ databases">
        <title>ATOL: Assembling a taxonomically balanced genome-scale reconstruction of the evolutionary history of the Enterobacteriaceae.</title>
        <authorList>
            <person name="Plunkett G.III."/>
            <person name="Neeno-Eckwall E.C."/>
            <person name="Glasner J.D."/>
            <person name="Perna N.T."/>
        </authorList>
    </citation>
    <scope>NUCLEOTIDE SEQUENCE [LARGE SCALE GENOMIC DNA]</scope>
    <source>
        <strain evidence="1 2">ATCC 51602</strain>
    </source>
</reference>
<name>A0ABX2WCV9_9ENTR</name>
<protein>
    <recommendedName>
        <fullName evidence="3">DUF3142 domain-containing protein</fullName>
    </recommendedName>
</protein>
<dbReference type="EMBL" id="LXEQ01000017">
    <property type="protein sequence ID" value="OAT30597.1"/>
    <property type="molecule type" value="Genomic_DNA"/>
</dbReference>
<evidence type="ECO:0008006" key="3">
    <source>
        <dbReference type="Google" id="ProtNLM"/>
    </source>
</evidence>